<dbReference type="Proteomes" id="UP001186944">
    <property type="component" value="Unassembled WGS sequence"/>
</dbReference>
<name>A0AA89C0J0_PINIB</name>
<accession>A0AA89C0J0</accession>
<proteinExistence type="predicted"/>
<comment type="caution">
    <text evidence="1">The sequence shown here is derived from an EMBL/GenBank/DDBJ whole genome shotgun (WGS) entry which is preliminary data.</text>
</comment>
<dbReference type="AlphaFoldDB" id="A0AA89C0J0"/>
<keyword evidence="2" id="KW-1185">Reference proteome</keyword>
<feature type="non-terminal residue" evidence="1">
    <location>
        <position position="1"/>
    </location>
</feature>
<gene>
    <name evidence="1" type="ORF">FSP39_004736</name>
</gene>
<sequence length="161" mass="18086">IGFIVAAVVDEGGTLLPRAGRVREDFEGKGIYTMMDKHIMEIHANLVNFKAVCFHDKNTSLVKKFEAGLLNATFERELLAFKAVRRNLNFHTTIHALSIVEELDKTDLEEVFQSEKLCQVLFTEKKIIASFWMPLRVLKGNVDVIFSENGAVLGSCVKEGN</sequence>
<evidence type="ECO:0000313" key="2">
    <source>
        <dbReference type="Proteomes" id="UP001186944"/>
    </source>
</evidence>
<reference evidence="1" key="1">
    <citation type="submission" date="2019-08" db="EMBL/GenBank/DDBJ databases">
        <title>The improved chromosome-level genome for the pearl oyster Pinctada fucata martensii using PacBio sequencing and Hi-C.</title>
        <authorList>
            <person name="Zheng Z."/>
        </authorList>
    </citation>
    <scope>NUCLEOTIDE SEQUENCE</scope>
    <source>
        <strain evidence="1">ZZ-2019</strain>
        <tissue evidence="1">Adductor muscle</tissue>
    </source>
</reference>
<organism evidence="1 2">
    <name type="scientific">Pinctada imbricata</name>
    <name type="common">Atlantic pearl-oyster</name>
    <name type="synonym">Pinctada martensii</name>
    <dbReference type="NCBI Taxonomy" id="66713"/>
    <lineage>
        <taxon>Eukaryota</taxon>
        <taxon>Metazoa</taxon>
        <taxon>Spiralia</taxon>
        <taxon>Lophotrochozoa</taxon>
        <taxon>Mollusca</taxon>
        <taxon>Bivalvia</taxon>
        <taxon>Autobranchia</taxon>
        <taxon>Pteriomorphia</taxon>
        <taxon>Pterioida</taxon>
        <taxon>Pterioidea</taxon>
        <taxon>Pteriidae</taxon>
        <taxon>Pinctada</taxon>
    </lineage>
</organism>
<evidence type="ECO:0000313" key="1">
    <source>
        <dbReference type="EMBL" id="KAK3094668.1"/>
    </source>
</evidence>
<dbReference type="EMBL" id="VSWD01000008">
    <property type="protein sequence ID" value="KAK3094668.1"/>
    <property type="molecule type" value="Genomic_DNA"/>
</dbReference>
<protein>
    <submittedName>
        <fullName evidence="1">Uncharacterized protein</fullName>
    </submittedName>
</protein>